<keyword evidence="5" id="KW-0234">DNA repair</keyword>
<dbReference type="GO" id="GO:0003677">
    <property type="term" value="F:DNA binding"/>
    <property type="evidence" value="ECO:0007669"/>
    <property type="project" value="InterPro"/>
</dbReference>
<dbReference type="Proteomes" id="UP000001593">
    <property type="component" value="Unassembled WGS sequence"/>
</dbReference>
<protein>
    <recommendedName>
        <fullName evidence="7">UBZ4-type domain-containing protein</fullName>
    </recommendedName>
</protein>
<feature type="domain" description="UBZ4-type" evidence="7">
    <location>
        <begin position="548"/>
        <end position="571"/>
    </location>
</feature>
<dbReference type="EMBL" id="DS469579">
    <property type="protein sequence ID" value="EDO41330.1"/>
    <property type="molecule type" value="Genomic_DNA"/>
</dbReference>
<evidence type="ECO:0000256" key="1">
    <source>
        <dbReference type="ARBA" id="ARBA00022723"/>
    </source>
</evidence>
<dbReference type="HOGENOM" id="CLU_464072_0_0_1"/>
<feature type="region of interest" description="Disordered" evidence="6">
    <location>
        <begin position="211"/>
        <end position="481"/>
    </location>
</feature>
<keyword evidence="4" id="KW-0862">Zinc</keyword>
<evidence type="ECO:0000256" key="3">
    <source>
        <dbReference type="ARBA" id="ARBA00022771"/>
    </source>
</evidence>
<dbReference type="GO" id="GO:0006281">
    <property type="term" value="P:DNA repair"/>
    <property type="evidence" value="ECO:0007669"/>
    <property type="project" value="UniProtKB-KW"/>
</dbReference>
<accession>A7S4R5</accession>
<keyword evidence="9" id="KW-1185">Reference proteome</keyword>
<evidence type="ECO:0000313" key="8">
    <source>
        <dbReference type="EMBL" id="EDO41330.1"/>
    </source>
</evidence>
<name>A7S4R5_NEMVE</name>
<dbReference type="InterPro" id="IPR006642">
    <property type="entry name" value="Rad18_UBZ4"/>
</dbReference>
<dbReference type="SMART" id="SM00734">
    <property type="entry name" value="ZnF_Rad18"/>
    <property type="match status" value="2"/>
</dbReference>
<feature type="compositionally biased region" description="Polar residues" evidence="6">
    <location>
        <begin position="403"/>
        <end position="419"/>
    </location>
</feature>
<evidence type="ECO:0000313" key="9">
    <source>
        <dbReference type="Proteomes" id="UP000001593"/>
    </source>
</evidence>
<dbReference type="InParanoid" id="A7S4R5"/>
<keyword evidence="2" id="KW-0227">DNA damage</keyword>
<evidence type="ECO:0000256" key="4">
    <source>
        <dbReference type="ARBA" id="ARBA00022833"/>
    </source>
</evidence>
<evidence type="ECO:0000259" key="7">
    <source>
        <dbReference type="SMART" id="SM00734"/>
    </source>
</evidence>
<evidence type="ECO:0000256" key="2">
    <source>
        <dbReference type="ARBA" id="ARBA00022763"/>
    </source>
</evidence>
<feature type="compositionally biased region" description="Low complexity" evidence="6">
    <location>
        <begin position="458"/>
        <end position="481"/>
    </location>
</feature>
<feature type="compositionally biased region" description="Basic and acidic residues" evidence="6">
    <location>
        <begin position="211"/>
        <end position="232"/>
    </location>
</feature>
<feature type="compositionally biased region" description="Polar residues" evidence="6">
    <location>
        <begin position="353"/>
        <end position="395"/>
    </location>
</feature>
<evidence type="ECO:0000256" key="6">
    <source>
        <dbReference type="SAM" id="MobiDB-lite"/>
    </source>
</evidence>
<keyword evidence="1" id="KW-0479">Metal-binding</keyword>
<dbReference type="GO" id="GO:0008270">
    <property type="term" value="F:zinc ion binding"/>
    <property type="evidence" value="ECO:0007669"/>
    <property type="project" value="UniProtKB-KW"/>
</dbReference>
<dbReference type="AlphaFoldDB" id="A7S4R5"/>
<sequence length="588" mass="64888">MASQTSSILEANDITFDSNKEGTNYLSELGVFWIEFVVETCTQLFGFRHFKKSPDGQNALNRGSKMLQAALDKPRTPQPNSNPKRSLEMVDSYYGDPDNLRCDDLFGWRGINPWLETGPLQGGDKSLKANQATSELPDKKWSLNGDIEDETECFLDGIDFSKVDMETVTYSDLRSQMEAQRECRLTKAEKKIFLKMAKDVVSKVMEKLETKANDRVESPSESTRSSKKDPDKVSPLSRIKSPATSRVSLDSDSDDGNDLPSVFTKTKPVWKPPITTPQVNSDSEEEDLPSYLSTNSQDTKIRTHKRIADNNSKISCRSKVDSQNCGTPSKRTKQTKDETSRPDSDYDYDTIDVSLSQRARATKQPQTLASDGSNEPSSKRASVYESTSCTRTVISDSDDEVPSKNNFSQSAKAQRNGELSDSDNDLPPVLSRQPPTEPLKKENVKMSRFKELTAKTTKSSMGKGSSSLSVSSASSNPSLPSSLYYEPPLQRNAKSDAPIAGSSSASECHVECPICGQLFLDYLIEEHASRCTDFAPCSPPHQSSPEELVDCPICIKRLPRSAIAEHANLCAERSLTSSSHEDGAITLV</sequence>
<feature type="domain" description="UBZ4-type" evidence="7">
    <location>
        <begin position="509"/>
        <end position="532"/>
    </location>
</feature>
<feature type="compositionally biased region" description="Polar residues" evidence="6">
    <location>
        <begin position="309"/>
        <end position="329"/>
    </location>
</feature>
<feature type="compositionally biased region" description="Basic and acidic residues" evidence="6">
    <location>
        <begin position="334"/>
        <end position="344"/>
    </location>
</feature>
<gene>
    <name evidence="8" type="ORF">NEMVEDRAFT_v1g242845</name>
</gene>
<feature type="compositionally biased region" description="Basic and acidic residues" evidence="6">
    <location>
        <begin position="438"/>
        <end position="453"/>
    </location>
</feature>
<organism evidence="8 9">
    <name type="scientific">Nematostella vectensis</name>
    <name type="common">Starlet sea anemone</name>
    <dbReference type="NCBI Taxonomy" id="45351"/>
    <lineage>
        <taxon>Eukaryota</taxon>
        <taxon>Metazoa</taxon>
        <taxon>Cnidaria</taxon>
        <taxon>Anthozoa</taxon>
        <taxon>Hexacorallia</taxon>
        <taxon>Actiniaria</taxon>
        <taxon>Edwardsiidae</taxon>
        <taxon>Nematostella</taxon>
    </lineage>
</organism>
<evidence type="ECO:0000256" key="5">
    <source>
        <dbReference type="ARBA" id="ARBA00023204"/>
    </source>
</evidence>
<reference evidence="8 9" key="1">
    <citation type="journal article" date="2007" name="Science">
        <title>Sea anemone genome reveals ancestral eumetazoan gene repertoire and genomic organization.</title>
        <authorList>
            <person name="Putnam N.H."/>
            <person name="Srivastava M."/>
            <person name="Hellsten U."/>
            <person name="Dirks B."/>
            <person name="Chapman J."/>
            <person name="Salamov A."/>
            <person name="Terry A."/>
            <person name="Shapiro H."/>
            <person name="Lindquist E."/>
            <person name="Kapitonov V.V."/>
            <person name="Jurka J."/>
            <person name="Genikhovich G."/>
            <person name="Grigoriev I.V."/>
            <person name="Lucas S.M."/>
            <person name="Steele R.E."/>
            <person name="Finnerty J.R."/>
            <person name="Technau U."/>
            <person name="Martindale M.Q."/>
            <person name="Rokhsar D.S."/>
        </authorList>
    </citation>
    <scope>NUCLEOTIDE SEQUENCE [LARGE SCALE GENOMIC DNA]</scope>
    <source>
        <strain evidence="9">CH2 X CH6</strain>
    </source>
</reference>
<proteinExistence type="predicted"/>
<dbReference type="STRING" id="45351.A7S4R5"/>
<keyword evidence="3" id="KW-0863">Zinc-finger</keyword>